<organism evidence="1 2">
    <name type="scientific">Aspergillus granulosus</name>
    <dbReference type="NCBI Taxonomy" id="176169"/>
    <lineage>
        <taxon>Eukaryota</taxon>
        <taxon>Fungi</taxon>
        <taxon>Dikarya</taxon>
        <taxon>Ascomycota</taxon>
        <taxon>Pezizomycotina</taxon>
        <taxon>Eurotiomycetes</taxon>
        <taxon>Eurotiomycetidae</taxon>
        <taxon>Eurotiales</taxon>
        <taxon>Aspergillaceae</taxon>
        <taxon>Aspergillus</taxon>
        <taxon>Aspergillus subgen. Nidulantes</taxon>
    </lineage>
</organism>
<keyword evidence="2" id="KW-1185">Reference proteome</keyword>
<evidence type="ECO:0000313" key="1">
    <source>
        <dbReference type="EMBL" id="KAL2809610.1"/>
    </source>
</evidence>
<dbReference type="Proteomes" id="UP001610334">
    <property type="component" value="Unassembled WGS sequence"/>
</dbReference>
<gene>
    <name evidence="1" type="ORF">BJX63DRAFT_348700</name>
</gene>
<dbReference type="EMBL" id="JBFXLT010000085">
    <property type="protein sequence ID" value="KAL2809610.1"/>
    <property type="molecule type" value="Genomic_DNA"/>
</dbReference>
<evidence type="ECO:0000313" key="2">
    <source>
        <dbReference type="Proteomes" id="UP001610334"/>
    </source>
</evidence>
<proteinExistence type="predicted"/>
<accession>A0ABR4H2T0</accession>
<reference evidence="1 2" key="1">
    <citation type="submission" date="2024-07" db="EMBL/GenBank/DDBJ databases">
        <title>Section-level genome sequencing and comparative genomics of Aspergillus sections Usti and Cavernicolus.</title>
        <authorList>
            <consortium name="Lawrence Berkeley National Laboratory"/>
            <person name="Nybo J.L."/>
            <person name="Vesth T.C."/>
            <person name="Theobald S."/>
            <person name="Frisvad J.C."/>
            <person name="Larsen T.O."/>
            <person name="Kjaerboelling I."/>
            <person name="Rothschild-Mancinelli K."/>
            <person name="Lyhne E.K."/>
            <person name="Kogle M.E."/>
            <person name="Barry K."/>
            <person name="Clum A."/>
            <person name="Na H."/>
            <person name="Ledsgaard L."/>
            <person name="Lin J."/>
            <person name="Lipzen A."/>
            <person name="Kuo A."/>
            <person name="Riley R."/>
            <person name="Mondo S."/>
            <person name="Labutti K."/>
            <person name="Haridas S."/>
            <person name="Pangalinan J."/>
            <person name="Salamov A.A."/>
            <person name="Simmons B.A."/>
            <person name="Magnuson J.K."/>
            <person name="Chen J."/>
            <person name="Drula E."/>
            <person name="Henrissat B."/>
            <person name="Wiebenga A."/>
            <person name="Lubbers R.J."/>
            <person name="Gomes A.C."/>
            <person name="Makela M.R."/>
            <person name="Stajich J."/>
            <person name="Grigoriev I.V."/>
            <person name="Mortensen U.H."/>
            <person name="De Vries R.P."/>
            <person name="Baker S.E."/>
            <person name="Andersen M.R."/>
        </authorList>
    </citation>
    <scope>NUCLEOTIDE SEQUENCE [LARGE SCALE GENOMIC DNA]</scope>
    <source>
        <strain evidence="1 2">CBS 588.65</strain>
    </source>
</reference>
<protein>
    <submittedName>
        <fullName evidence="1">Uncharacterized protein</fullName>
    </submittedName>
</protein>
<comment type="caution">
    <text evidence="1">The sequence shown here is derived from an EMBL/GenBank/DDBJ whole genome shotgun (WGS) entry which is preliminary data.</text>
</comment>
<name>A0ABR4H2T0_9EURO</name>
<sequence>MKDRSEETKVLSAKMIYIHRCFGPCKVSFLSFVFRLSPLIRRSALPLLSSTAHLETGPSHVRPANNLSIIMIRRLEHIMPYSLPGAGARPLKGATTVTEAVIRLTRIQKLLGRNPLLFGHLQMSMIGSPTSSDIRVSDVIMLKLAETGSILHSCPWSQPSSPLQRGDHLPLIPQPGRSMVASDDCRLGEAFT</sequence>